<evidence type="ECO:0000256" key="3">
    <source>
        <dbReference type="ARBA" id="ARBA00009716"/>
    </source>
</evidence>
<geneLocation type="plasmid" evidence="17 18">
    <name>pTT6-1</name>
</geneLocation>
<dbReference type="NCBIfam" id="NF008730">
    <property type="entry name" value="PRK11750.1"/>
    <property type="match status" value="1"/>
</dbReference>
<dbReference type="EC" id="1.4.1.13" evidence="17"/>
<evidence type="ECO:0000313" key="17">
    <source>
        <dbReference type="EMBL" id="QQP93169.1"/>
    </source>
</evidence>
<dbReference type="CDD" id="cd00713">
    <property type="entry name" value="GltS"/>
    <property type="match status" value="1"/>
</dbReference>
<dbReference type="Pfam" id="PF00310">
    <property type="entry name" value="GATase_2"/>
    <property type="match status" value="1"/>
</dbReference>
<evidence type="ECO:0000256" key="4">
    <source>
        <dbReference type="ARBA" id="ARBA00022605"/>
    </source>
</evidence>
<dbReference type="InterPro" id="IPR029055">
    <property type="entry name" value="Ntn_hydrolases_N"/>
</dbReference>
<keyword evidence="12" id="KW-0314">Glutamate biosynthesis</keyword>
<dbReference type="GO" id="GO:0004355">
    <property type="term" value="F:glutamate synthase (NADPH) activity"/>
    <property type="evidence" value="ECO:0007669"/>
    <property type="project" value="UniProtKB-EC"/>
</dbReference>
<keyword evidence="17" id="KW-0614">Plasmid</keyword>
<dbReference type="SUPFAM" id="SSF56235">
    <property type="entry name" value="N-terminal nucleophile aminohydrolases (Ntn hydrolases)"/>
    <property type="match status" value="1"/>
</dbReference>
<feature type="compositionally biased region" description="Basic and acidic residues" evidence="15">
    <location>
        <begin position="925"/>
        <end position="935"/>
    </location>
</feature>
<keyword evidence="4" id="KW-0028">Amino-acid biosynthesis</keyword>
<dbReference type="InterPro" id="IPR036485">
    <property type="entry name" value="Glu_synth_asu_C_sf"/>
</dbReference>
<keyword evidence="10" id="KW-0408">Iron</keyword>
<evidence type="ECO:0000256" key="1">
    <source>
        <dbReference type="ARBA" id="ARBA00001917"/>
    </source>
</evidence>
<evidence type="ECO:0000259" key="16">
    <source>
        <dbReference type="PROSITE" id="PS51278"/>
    </source>
</evidence>
<dbReference type="InterPro" id="IPR050711">
    <property type="entry name" value="ET-N_metabolism_enzyme"/>
</dbReference>
<dbReference type="InterPro" id="IPR017932">
    <property type="entry name" value="GATase_2_dom"/>
</dbReference>
<dbReference type="CDD" id="cd00982">
    <property type="entry name" value="gltB_C"/>
    <property type="match status" value="1"/>
</dbReference>
<keyword evidence="9 17" id="KW-0560">Oxidoreductase</keyword>
<feature type="domain" description="Glutamine amidotransferase type-2" evidence="16">
    <location>
        <begin position="38"/>
        <end position="433"/>
    </location>
</feature>
<dbReference type="Pfam" id="PF04898">
    <property type="entry name" value="Glu_syn_central"/>
    <property type="match status" value="1"/>
</dbReference>
<protein>
    <submittedName>
        <fullName evidence="17">Glutamate synthase large subunit</fullName>
        <ecNumber evidence="17">1.4.1.13</ecNumber>
    </submittedName>
</protein>
<keyword evidence="13" id="KW-0003">3Fe-4S</keyword>
<organism evidence="17 18">
    <name type="scientific">Skermanella cutis</name>
    <dbReference type="NCBI Taxonomy" id="2775420"/>
    <lineage>
        <taxon>Bacteria</taxon>
        <taxon>Pseudomonadati</taxon>
        <taxon>Pseudomonadota</taxon>
        <taxon>Alphaproteobacteria</taxon>
        <taxon>Rhodospirillales</taxon>
        <taxon>Azospirillaceae</taxon>
        <taxon>Skermanella</taxon>
    </lineage>
</organism>
<accession>A0ABX7BGA3</accession>
<evidence type="ECO:0000256" key="9">
    <source>
        <dbReference type="ARBA" id="ARBA00023002"/>
    </source>
</evidence>
<comment type="similarity">
    <text evidence="3">Belongs to the glutamate synthase family.</text>
</comment>
<comment type="pathway">
    <text evidence="14">Amino-acid biosynthesis.</text>
</comment>
<dbReference type="Gene3D" id="3.60.20.10">
    <property type="entry name" value="Glutamine Phosphoribosylpyrophosphate, subunit 1, domain 1"/>
    <property type="match status" value="1"/>
</dbReference>
<dbReference type="Gene3D" id="3.20.20.70">
    <property type="entry name" value="Aldolase class I"/>
    <property type="match status" value="2"/>
</dbReference>
<keyword evidence="6" id="KW-0288">FMN</keyword>
<comment type="cofactor">
    <cofactor evidence="1">
        <name>FMN</name>
        <dbReference type="ChEBI" id="CHEBI:58210"/>
    </cofactor>
</comment>
<comment type="cofactor">
    <cofactor evidence="2">
        <name>[3Fe-4S] cluster</name>
        <dbReference type="ChEBI" id="CHEBI:21137"/>
    </cofactor>
</comment>
<keyword evidence="11" id="KW-0411">Iron-sulfur</keyword>
<evidence type="ECO:0000256" key="14">
    <source>
        <dbReference type="ARBA" id="ARBA00029440"/>
    </source>
</evidence>
<evidence type="ECO:0000313" key="18">
    <source>
        <dbReference type="Proteomes" id="UP000595197"/>
    </source>
</evidence>
<dbReference type="EMBL" id="CP067421">
    <property type="protein sequence ID" value="QQP93169.1"/>
    <property type="molecule type" value="Genomic_DNA"/>
</dbReference>
<evidence type="ECO:0000256" key="10">
    <source>
        <dbReference type="ARBA" id="ARBA00023004"/>
    </source>
</evidence>
<evidence type="ECO:0000256" key="13">
    <source>
        <dbReference type="ARBA" id="ARBA00023291"/>
    </source>
</evidence>
<dbReference type="Gene3D" id="2.160.20.60">
    <property type="entry name" value="Glutamate synthase, alpha subunit, C-terminal domain"/>
    <property type="match status" value="1"/>
</dbReference>
<evidence type="ECO:0000256" key="6">
    <source>
        <dbReference type="ARBA" id="ARBA00022643"/>
    </source>
</evidence>
<dbReference type="InterPro" id="IPR013785">
    <property type="entry name" value="Aldolase_TIM"/>
</dbReference>
<dbReference type="InterPro" id="IPR002932">
    <property type="entry name" value="Glu_synthdom"/>
</dbReference>
<dbReference type="RefSeq" id="WP_201082587.1">
    <property type="nucleotide sequence ID" value="NZ_CP067421.1"/>
</dbReference>
<dbReference type="InterPro" id="IPR002489">
    <property type="entry name" value="Glu_synth_asu_C"/>
</dbReference>
<name>A0ABX7BGA3_9PROT</name>
<keyword evidence="7" id="KW-0479">Metal-binding</keyword>
<dbReference type="Pfam" id="PF01645">
    <property type="entry name" value="Glu_synthase"/>
    <property type="match status" value="1"/>
</dbReference>
<evidence type="ECO:0000256" key="5">
    <source>
        <dbReference type="ARBA" id="ARBA00022630"/>
    </source>
</evidence>
<evidence type="ECO:0000256" key="8">
    <source>
        <dbReference type="ARBA" id="ARBA00022962"/>
    </source>
</evidence>
<evidence type="ECO:0000256" key="2">
    <source>
        <dbReference type="ARBA" id="ARBA00001927"/>
    </source>
</evidence>
<feature type="region of interest" description="Disordered" evidence="15">
    <location>
        <begin position="914"/>
        <end position="936"/>
    </location>
</feature>
<dbReference type="PANTHER" id="PTHR11938">
    <property type="entry name" value="FAD NADPH DEHYDROGENASE/OXIDOREDUCTASE"/>
    <property type="match status" value="1"/>
</dbReference>
<dbReference type="PROSITE" id="PS51278">
    <property type="entry name" value="GATASE_TYPE_2"/>
    <property type="match status" value="1"/>
</dbReference>
<keyword evidence="8" id="KW-0315">Glutamine amidotransferase</keyword>
<evidence type="ECO:0000256" key="7">
    <source>
        <dbReference type="ARBA" id="ARBA00022723"/>
    </source>
</evidence>
<gene>
    <name evidence="17" type="primary">gltB</name>
    <name evidence="17" type="ORF">IGS68_28950</name>
</gene>
<dbReference type="Proteomes" id="UP000595197">
    <property type="component" value="Plasmid pTT6-1"/>
</dbReference>
<dbReference type="InterPro" id="IPR006982">
    <property type="entry name" value="Glu_synth_centr_N"/>
</dbReference>
<dbReference type="SUPFAM" id="SSF51395">
    <property type="entry name" value="FMN-linked oxidoreductases"/>
    <property type="match status" value="1"/>
</dbReference>
<dbReference type="SUPFAM" id="SSF69336">
    <property type="entry name" value="Alpha subunit of glutamate synthase, C-terminal domain"/>
    <property type="match status" value="1"/>
</dbReference>
<reference evidence="17" key="1">
    <citation type="submission" date="2021-02" db="EMBL/GenBank/DDBJ databases">
        <title>Skermanella TT6 skin isolate.</title>
        <authorList>
            <person name="Lee K."/>
            <person name="Ganzorig M."/>
        </authorList>
    </citation>
    <scope>NUCLEOTIDE SEQUENCE</scope>
    <source>
        <strain evidence="17">TT6</strain>
    </source>
</reference>
<dbReference type="PANTHER" id="PTHR11938:SF133">
    <property type="entry name" value="GLUTAMATE SYNTHASE (NADH)"/>
    <property type="match status" value="1"/>
</dbReference>
<evidence type="ECO:0000256" key="11">
    <source>
        <dbReference type="ARBA" id="ARBA00023014"/>
    </source>
</evidence>
<dbReference type="CDD" id="cd02808">
    <property type="entry name" value="GltS_FMN"/>
    <property type="match status" value="1"/>
</dbReference>
<evidence type="ECO:0000256" key="15">
    <source>
        <dbReference type="SAM" id="MobiDB-lite"/>
    </source>
</evidence>
<keyword evidence="18" id="KW-1185">Reference proteome</keyword>
<evidence type="ECO:0000256" key="12">
    <source>
        <dbReference type="ARBA" id="ARBA00023164"/>
    </source>
</evidence>
<dbReference type="Pfam" id="PF01493">
    <property type="entry name" value="GXGXG"/>
    <property type="match status" value="1"/>
</dbReference>
<proteinExistence type="inferred from homology"/>
<keyword evidence="5" id="KW-0285">Flavoprotein</keyword>
<sequence length="1514" mass="165934">MNEDCRDQAEAFIEIYPQSRYRLAEAYGFDAAKEHDACGVGFIAAIDGEPRRAVVEKGIEALKAIWHRGAVDADGKTGDGAGIHVQIPQSFFKDYVRLIGHKPPDGDLAVGQVFLPRLTLEAQERCRTLVETQILNVGYYIYGWRRVPINTEIIGEKANATRPEIEQIIIGNNKQVDPDQFELELYILRRRIEAAVMAERVNDFYICSLSARSLIYKGMFLAEQLTSFYPDLLDERFASNFAIYHQRYSTNTFPSWSLAQPFRMLAHNGEINTLRGNLNWMKVHETRMDHPAFGGFIDDLKPLIPSGASDSSALDAVFEVMARAGRPAPMVKAMLIPEAWSNRPSMPQNLRDLYSYANSVIEPWDGPAAITAYDGRWVMGGMDRNGLRPMRYTVTADGLLIAGSETGMVKVEESQVVEKGRLGPGQMIAVDLAAGKLYHDTAIKGVLAARQPYGKWASNIIRLDTLVKSAPTEPVELSRDVLRRRQIAVGVTMEDLENALQIMIEEAKEIVASMGDDTPLAVLSDKYRALHHFFRQNFSQVTNPPIDSLRERQVMSLRTRLGNLGNILEEDAGQCRFLQLESPVLSTAEFNAMRRYMGDTAKVIDCTFAADGGPGTLRDALHRIRQDAEEAVRRGAAHIILTDENTNSDRGPVPMILATGAVNSHLVRQQLRTYASLNVRSAECMDTHYFAVLIGVGATTVNAYLAQEAIADRHRRGLFGDMSLEECLVRFKKAVDEGLLKIMSKMGISIISSYRGGCHFEAVGLSRALVAEYLPTMISRISGIGLSGIQKKVQEQHDLAFDSEATVLPIGGFNKYRRGGERHAWEAGVIHMLQSAVTLDSYPTFRKYTEAVNKRPPIQLRDLLDFKATRSPVPLDEVESITAIRKRFVTPGMSLGALSPEAHGTLNVAMNRIGAKSDSGEGGEDPGRFRPDRNGDNWNSAIKQIASGRFGVTAEYLNQCREIEIKVAQGAKPGEGGQLPGFKVTELIAKLRHATPGVTLISPPPHHDIYSIEDLAQLIFDLKQINPDAKVCVKLVSRSGIGTIASGVAKANADIILIAGHTGGTGASPQTSIKFAGVPWEMGLTEVQQVLTLNNLRHRVRLRTDGGLRTGRDIVVAAMLGAEEYGIGTASLIAMGCIMVRQCHSNTCPVGVCVQDEDLRRKFTGTPEKVVNLFSFLAEEVREILAQLGFRSLNEVIGRTDLLHQISRGAEHLDDLDLNSLLTQADPGSRARYCTLAGRNEVPDTLDAQMVEDARPLFEDGEKMLLSYNVRNTHRAIGTRLSSMITRQFGMTGLQPGHVTVRLNGSCGQSLGAWAVQGIKLIVSGDANDYVGKGLSGGTIVVRPSNSSSLRTNENTIIGNTVLYGAISGKLFAAGQAGERLAVRNSGATVVVEGCGSNGCEYMTGGTAVILGQVGSNFAAGMTGGMAFVYDEDGSFPLQVNNDTVVHQRIGVRHYEDMLRGLVAEHAEETKSRFACELINDWDLVCDRFWQVVPKEMLSRLQVPIVDAAYSAAE</sequence>